<dbReference type="CDD" id="cd13315">
    <property type="entry name" value="PH_Sec3"/>
    <property type="match status" value="1"/>
</dbReference>
<comment type="similarity">
    <text evidence="1">Belongs to the SEC3 family.</text>
</comment>
<evidence type="ECO:0000256" key="2">
    <source>
        <dbReference type="ARBA" id="ARBA00022448"/>
    </source>
</evidence>
<keyword evidence="4" id="KW-0175">Coiled coil</keyword>
<evidence type="ECO:0000259" key="6">
    <source>
        <dbReference type="SMART" id="SM01313"/>
    </source>
</evidence>
<keyword evidence="8" id="KW-1185">Reference proteome</keyword>
<dbReference type="Pfam" id="PF20654">
    <property type="entry name" value="Sec3_C-term"/>
    <property type="match status" value="1"/>
</dbReference>
<dbReference type="STRING" id="1314674.A0A0D7BJD1"/>
<feature type="compositionally biased region" description="Low complexity" evidence="5">
    <location>
        <begin position="227"/>
        <end position="249"/>
    </location>
</feature>
<dbReference type="InterPro" id="IPR048628">
    <property type="entry name" value="Sec3_C"/>
</dbReference>
<dbReference type="PANTHER" id="PTHR16092:SF14">
    <property type="entry name" value="EXOCYST COMPLEX COMPONENT 1 ISOFORM X1"/>
    <property type="match status" value="1"/>
</dbReference>
<evidence type="ECO:0000256" key="5">
    <source>
        <dbReference type="SAM" id="MobiDB-lite"/>
    </source>
</evidence>
<protein>
    <recommendedName>
        <fullName evidence="6">Exocyst complex component Sec3 PIP2-binding N-terminal domain-containing protein</fullName>
    </recommendedName>
</protein>
<dbReference type="GO" id="GO:0005546">
    <property type="term" value="F:phosphatidylinositol-4,5-bisphosphate binding"/>
    <property type="evidence" value="ECO:0007669"/>
    <property type="project" value="TreeGrafter"/>
</dbReference>
<accession>A0A0D7BJD1</accession>
<dbReference type="Pfam" id="PF15277">
    <property type="entry name" value="Sec3-PIP2_bind"/>
    <property type="match status" value="1"/>
</dbReference>
<organism evidence="7 8">
    <name type="scientific">Cylindrobasidium torrendii FP15055 ss-10</name>
    <dbReference type="NCBI Taxonomy" id="1314674"/>
    <lineage>
        <taxon>Eukaryota</taxon>
        <taxon>Fungi</taxon>
        <taxon>Dikarya</taxon>
        <taxon>Basidiomycota</taxon>
        <taxon>Agaricomycotina</taxon>
        <taxon>Agaricomycetes</taxon>
        <taxon>Agaricomycetidae</taxon>
        <taxon>Agaricales</taxon>
        <taxon>Marasmiineae</taxon>
        <taxon>Physalacriaceae</taxon>
        <taxon>Cylindrobasidium</taxon>
    </lineage>
</organism>
<evidence type="ECO:0000256" key="1">
    <source>
        <dbReference type="ARBA" id="ARBA00006518"/>
    </source>
</evidence>
<feature type="compositionally biased region" description="Polar residues" evidence="5">
    <location>
        <begin position="308"/>
        <end position="321"/>
    </location>
</feature>
<feature type="region of interest" description="Disordered" evidence="5">
    <location>
        <begin position="688"/>
        <end position="709"/>
    </location>
</feature>
<gene>
    <name evidence="7" type="ORF">CYLTODRAFT_371472</name>
</gene>
<dbReference type="GO" id="GO:0005886">
    <property type="term" value="C:plasma membrane"/>
    <property type="evidence" value="ECO:0007669"/>
    <property type="project" value="TreeGrafter"/>
</dbReference>
<sequence>MADVKSRIIDSVFSRRSAGGNLAETYVSHVKIYEETDGGSRKARYILLSRSESGSGFIHKSKANSNGTFSVGKTWRLQELKGIQVVNSICFNISLSRTYKWDTDSAEEQKVFIHAMIQLFRQISNDPLQLDGVEGYEHGRQRIQQPQPQPAAHPALLRPRGPGPTRTPSPTSNGQAPAAVTPSRASPHPSRHPRNRDDAQSAMSSRAPSPAQSQASRTRMREPSVPRRPASPARSQASSAAPSRLRSGSIGSSTMRGSVASSSTTTLPPPPSAPPSVYAPSPAPPPSRGAPSPVPSSVRSSPNIPRTLPSNLSSTSLESRAQPQSQPQPMSPQPEYEAPQPPVQSNARSRKQPTRGATMFETAKGPDKNARISFYDTANQADIDRLVGTTNDVEGDAEEENTQATMASVEEMMEGYEWASGDVIGRKTGRGAAELIEARLLDELMALEKANIHSFLESDDRIGVVLKFIDDAMADLDGMGSLVSTYKIHLNAVGDDISYIQSQNRGLQVQTQNQKALIAEIENLLNTVQVDQEALMTLNNAQSLDKDLTIQRLEEAGAELYKALIAGRDSDMGAMMERLQEYLTHNAQFCKRIFDFLSIMFTAQAKMLLGDTEGLSLKEKRRPTMVSHREMEAYLGRYSGLLLYLKEMEENVYSKLCATYFSAANELNGAQIRALMNVYAKYVKSGDEEQDGSFGPNGQTARPSGLKRAGTLINRKEKNEKSDGNLRVAEVLEMILGQIAPMIVHENDFIADFLAISDSTITFADYMNLDTYFRRQAARGAGLSQGTLKLVRGALDLIFSFLPQELKAWIDTALAKDRMQIFGVVACIERFIGDADERGNHFFIELLSKQHSRLKGLLDRHIGEQISSVEQTKVTSKKRGGIVPFVKHFPVYIASVEEQLIGYDDLDIRAYVGTAYENIVQAMFESLKQMAKLGHDGDGEDKGQLNYHVILVENMHHFVSETSRMEVGTQSTFLQNAEAIYDENLNAYVKIVLRRPFARIIDYFEGVERMLKTTSPNEVATNSSYNRHQLKKVVREYNSKDIKKNVDALFKRVEKHFTEEKASDESRGIVAGTVMVGVWKACEEELLRITELFAKRIVQCYPDSGVGLEYTPADVEAAFKRHRGSG</sequence>
<evidence type="ECO:0000313" key="7">
    <source>
        <dbReference type="EMBL" id="KIY70189.1"/>
    </source>
</evidence>
<feature type="domain" description="Exocyst complex component Sec3 PIP2-binding N-terminal" evidence="6">
    <location>
        <begin position="39"/>
        <end position="123"/>
    </location>
</feature>
<dbReference type="GO" id="GO:0000145">
    <property type="term" value="C:exocyst"/>
    <property type="evidence" value="ECO:0007669"/>
    <property type="project" value="InterPro"/>
</dbReference>
<dbReference type="SMART" id="SM01313">
    <property type="entry name" value="Sec3-PIP2_bind"/>
    <property type="match status" value="1"/>
</dbReference>
<proteinExistence type="inferred from homology"/>
<feature type="compositionally biased region" description="Low complexity" evidence="5">
    <location>
        <begin position="142"/>
        <end position="160"/>
    </location>
</feature>
<dbReference type="GO" id="GO:0006887">
    <property type="term" value="P:exocytosis"/>
    <property type="evidence" value="ECO:0007669"/>
    <property type="project" value="UniProtKB-KW"/>
</dbReference>
<evidence type="ECO:0000256" key="3">
    <source>
        <dbReference type="ARBA" id="ARBA00022483"/>
    </source>
</evidence>
<dbReference type="Proteomes" id="UP000054007">
    <property type="component" value="Unassembled WGS sequence"/>
</dbReference>
<feature type="region of interest" description="Disordered" evidence="5">
    <location>
        <begin position="139"/>
        <end position="370"/>
    </location>
</feature>
<dbReference type="OrthoDB" id="27109at2759"/>
<feature type="compositionally biased region" description="Low complexity" evidence="5">
    <location>
        <begin position="200"/>
        <end position="217"/>
    </location>
</feature>
<dbReference type="Gene3D" id="2.30.29.90">
    <property type="match status" value="1"/>
</dbReference>
<name>A0A0D7BJD1_9AGAR</name>
<dbReference type="PANTHER" id="PTHR16092">
    <property type="entry name" value="SEC3/SYNTAXIN-RELATED"/>
    <property type="match status" value="1"/>
</dbReference>
<keyword evidence="2" id="KW-0813">Transport</keyword>
<keyword evidence="3" id="KW-0268">Exocytosis</keyword>
<dbReference type="Pfam" id="PF09763">
    <property type="entry name" value="Sec3_CC"/>
    <property type="match status" value="1"/>
</dbReference>
<evidence type="ECO:0000256" key="4">
    <source>
        <dbReference type="ARBA" id="ARBA00023054"/>
    </source>
</evidence>
<dbReference type="AlphaFoldDB" id="A0A0D7BJD1"/>
<dbReference type="GO" id="GO:0006893">
    <property type="term" value="P:Golgi to plasma membrane transport"/>
    <property type="evidence" value="ECO:0007669"/>
    <property type="project" value="TreeGrafter"/>
</dbReference>
<dbReference type="InterPro" id="IPR028258">
    <property type="entry name" value="Sec3-PIP2_bind"/>
</dbReference>
<dbReference type="EMBL" id="KN880472">
    <property type="protein sequence ID" value="KIY70189.1"/>
    <property type="molecule type" value="Genomic_DNA"/>
</dbReference>
<dbReference type="InterPro" id="IPR019160">
    <property type="entry name" value="Sec3_CC"/>
</dbReference>
<evidence type="ECO:0000313" key="8">
    <source>
        <dbReference type="Proteomes" id="UP000054007"/>
    </source>
</evidence>
<reference evidence="7 8" key="1">
    <citation type="journal article" date="2015" name="Fungal Genet. Biol.">
        <title>Evolution of novel wood decay mechanisms in Agaricales revealed by the genome sequences of Fistulina hepatica and Cylindrobasidium torrendii.</title>
        <authorList>
            <person name="Floudas D."/>
            <person name="Held B.W."/>
            <person name="Riley R."/>
            <person name="Nagy L.G."/>
            <person name="Koehler G."/>
            <person name="Ransdell A.S."/>
            <person name="Younus H."/>
            <person name="Chow J."/>
            <person name="Chiniquy J."/>
            <person name="Lipzen A."/>
            <person name="Tritt A."/>
            <person name="Sun H."/>
            <person name="Haridas S."/>
            <person name="LaButti K."/>
            <person name="Ohm R.A."/>
            <person name="Kues U."/>
            <person name="Blanchette R.A."/>
            <person name="Grigoriev I.V."/>
            <person name="Minto R.E."/>
            <person name="Hibbett D.S."/>
        </authorList>
    </citation>
    <scope>NUCLEOTIDE SEQUENCE [LARGE SCALE GENOMIC DNA]</scope>
    <source>
        <strain evidence="7 8">FP15055 ss-10</strain>
    </source>
</reference>
<feature type="compositionally biased region" description="Pro residues" evidence="5">
    <location>
        <begin position="281"/>
        <end position="294"/>
    </location>
</feature>